<dbReference type="SUPFAM" id="SSF53756">
    <property type="entry name" value="UDP-Glycosyltransferase/glycogen phosphorylase"/>
    <property type="match status" value="1"/>
</dbReference>
<dbReference type="EMBL" id="BMJJ01000001">
    <property type="protein sequence ID" value="GGD04012.1"/>
    <property type="molecule type" value="Genomic_DNA"/>
</dbReference>
<gene>
    <name evidence="2" type="ORF">GCM10011335_03500</name>
</gene>
<dbReference type="Pfam" id="PF04101">
    <property type="entry name" value="Glyco_tran_28_C"/>
    <property type="match status" value="1"/>
</dbReference>
<dbReference type="PANTHER" id="PTHR21015">
    <property type="entry name" value="UDP-N-ACETYLGLUCOSAMINE--N-ACETYLMURAMYL-(PENTAPEPTIDE) PYROPHOSPHORYL-UNDECAPRENOL N-ACETYLGLUCOSAMINE TRANSFERASE 1"/>
    <property type="match status" value="1"/>
</dbReference>
<comment type="caution">
    <text evidence="2">The sequence shown here is derived from an EMBL/GenBank/DDBJ whole genome shotgun (WGS) entry which is preliminary data.</text>
</comment>
<dbReference type="GO" id="GO:0016758">
    <property type="term" value="F:hexosyltransferase activity"/>
    <property type="evidence" value="ECO:0007669"/>
    <property type="project" value="InterPro"/>
</dbReference>
<dbReference type="AlphaFoldDB" id="A0A916XSI6"/>
<name>A0A916XSI6_9HYPH</name>
<dbReference type="Proteomes" id="UP000613160">
    <property type="component" value="Unassembled WGS sequence"/>
</dbReference>
<protein>
    <submittedName>
        <fullName evidence="2">Membrane protein</fullName>
    </submittedName>
</protein>
<evidence type="ECO:0000313" key="2">
    <source>
        <dbReference type="EMBL" id="GGD04012.1"/>
    </source>
</evidence>
<evidence type="ECO:0000259" key="1">
    <source>
        <dbReference type="Pfam" id="PF04101"/>
    </source>
</evidence>
<proteinExistence type="predicted"/>
<sequence length="399" mass="44024">MTGKRLLIYSHDSYGLGHLRRCQTIANHLSSLHDDLSVLIISGSPVVGSFDLHPRVDFIRVPGIVKVDNNTYAPTALGVTTEELMEIRSVIILETARRYKPDVFLVDKEPLGLRGEVNDTLIHLKQAGTRNILGIREVMDDPARLREEWERKGAIDAVDNLYDEIWVYGPQAVFEPLEGVGLADKTMQRVRYTGYLRRAVGAFSDETPDEEEPYILVTAGGGNDGAVMLDWLIGAYEADPSLPHRAKIVFGPFLSGDERQGFRDRVARLDRIQAINFHTNMEAMVEGAAGLVTMGGYNTFCEIISFDKPALIVPRTHPRLEQYIRASRAQELGLARMMLPDGDDDAGRMAAALHGLPFQPKPSAARLPGLLSGLEQIEILFSAAVAERGRRPVLATTGG</sequence>
<dbReference type="InterPro" id="IPR007235">
    <property type="entry name" value="Glyco_trans_28_C"/>
</dbReference>
<evidence type="ECO:0000313" key="3">
    <source>
        <dbReference type="Proteomes" id="UP000613160"/>
    </source>
</evidence>
<reference evidence="2" key="1">
    <citation type="journal article" date="2014" name="Int. J. Syst. Evol. Microbiol.">
        <title>Complete genome sequence of Corynebacterium casei LMG S-19264T (=DSM 44701T), isolated from a smear-ripened cheese.</title>
        <authorList>
            <consortium name="US DOE Joint Genome Institute (JGI-PGF)"/>
            <person name="Walter F."/>
            <person name="Albersmeier A."/>
            <person name="Kalinowski J."/>
            <person name="Ruckert C."/>
        </authorList>
    </citation>
    <scope>NUCLEOTIDE SEQUENCE</scope>
    <source>
        <strain evidence="2">CGMCC 1.15493</strain>
    </source>
</reference>
<accession>A0A916XSI6</accession>
<dbReference type="RefSeq" id="WP_188848829.1">
    <property type="nucleotide sequence ID" value="NZ_BMJJ01000001.1"/>
</dbReference>
<dbReference type="Gene3D" id="3.40.50.2000">
    <property type="entry name" value="Glycogen Phosphorylase B"/>
    <property type="match status" value="1"/>
</dbReference>
<dbReference type="PANTHER" id="PTHR21015:SF28">
    <property type="entry name" value="SLL1722 PROTEIN"/>
    <property type="match status" value="1"/>
</dbReference>
<reference evidence="2" key="2">
    <citation type="submission" date="2020-09" db="EMBL/GenBank/DDBJ databases">
        <authorList>
            <person name="Sun Q."/>
            <person name="Zhou Y."/>
        </authorList>
    </citation>
    <scope>NUCLEOTIDE SEQUENCE</scope>
    <source>
        <strain evidence="2">CGMCC 1.15493</strain>
    </source>
</reference>
<keyword evidence="3" id="KW-1185">Reference proteome</keyword>
<feature type="domain" description="Glycosyl transferase family 28 C-terminal" evidence="1">
    <location>
        <begin position="266"/>
        <end position="338"/>
    </location>
</feature>
<organism evidence="2 3">
    <name type="scientific">Aureimonas glaciei</name>
    <dbReference type="NCBI Taxonomy" id="1776957"/>
    <lineage>
        <taxon>Bacteria</taxon>
        <taxon>Pseudomonadati</taxon>
        <taxon>Pseudomonadota</taxon>
        <taxon>Alphaproteobacteria</taxon>
        <taxon>Hyphomicrobiales</taxon>
        <taxon>Aurantimonadaceae</taxon>
        <taxon>Aureimonas</taxon>
    </lineage>
</organism>